<dbReference type="Proteomes" id="UP000052022">
    <property type="component" value="Unassembled WGS sequence"/>
</dbReference>
<reference evidence="2 3" key="1">
    <citation type="submission" date="2015-09" db="EMBL/GenBank/DDBJ databases">
        <authorList>
            <consortium name="Swine Surveillance"/>
        </authorList>
    </citation>
    <scope>NUCLEOTIDE SEQUENCE [LARGE SCALE GENOMIC DNA]</scope>
    <source>
        <strain evidence="2 3">CECT 7557</strain>
    </source>
</reference>
<accession>A0A0P1GPV3</accession>
<evidence type="ECO:0000313" key="2">
    <source>
        <dbReference type="EMBL" id="CUH77255.1"/>
    </source>
</evidence>
<proteinExistence type="predicted"/>
<organism evidence="2 3">
    <name type="scientific">Tritonibacter multivorans</name>
    <dbReference type="NCBI Taxonomy" id="928856"/>
    <lineage>
        <taxon>Bacteria</taxon>
        <taxon>Pseudomonadati</taxon>
        <taxon>Pseudomonadota</taxon>
        <taxon>Alphaproteobacteria</taxon>
        <taxon>Rhodobacterales</taxon>
        <taxon>Paracoccaceae</taxon>
        <taxon>Tritonibacter</taxon>
    </lineage>
</organism>
<feature type="transmembrane region" description="Helical" evidence="1">
    <location>
        <begin position="49"/>
        <end position="67"/>
    </location>
</feature>
<protein>
    <submittedName>
        <fullName evidence="2">Uncharacterized protein</fullName>
    </submittedName>
</protein>
<evidence type="ECO:0000256" key="1">
    <source>
        <dbReference type="SAM" id="Phobius"/>
    </source>
</evidence>
<name>A0A0P1GPV3_9RHOB</name>
<keyword evidence="1" id="KW-1133">Transmembrane helix</keyword>
<keyword evidence="1" id="KW-0472">Membrane</keyword>
<dbReference type="STRING" id="928856.SAMN04488049_11581"/>
<dbReference type="EMBL" id="CYSD01000018">
    <property type="protein sequence ID" value="CUH77255.1"/>
    <property type="molecule type" value="Genomic_DNA"/>
</dbReference>
<sequence length="103" mass="11314">MSRPTSVAIPKALRFTLDRLVGFVLRNLNLMAFSIGLMMILLLDREALAPAYLALGFAWLMTWLVAGQHQGTRPARRRVLLTETRTLGGTLGGTLEGSVTMLD</sequence>
<keyword evidence="3" id="KW-1185">Reference proteome</keyword>
<dbReference type="RefSeq" id="WP_058289388.1">
    <property type="nucleotide sequence ID" value="NZ_CYSD01000018.1"/>
</dbReference>
<dbReference type="AlphaFoldDB" id="A0A0P1GPV3"/>
<keyword evidence="1" id="KW-0812">Transmembrane</keyword>
<feature type="transmembrane region" description="Helical" evidence="1">
    <location>
        <begin position="20"/>
        <end position="43"/>
    </location>
</feature>
<gene>
    <name evidence="2" type="ORF">TRM7557_01287</name>
</gene>
<evidence type="ECO:0000313" key="3">
    <source>
        <dbReference type="Proteomes" id="UP000052022"/>
    </source>
</evidence>